<organism evidence="1 2">
    <name type="scientific">Zarea fungicola</name>
    <dbReference type="NCBI Taxonomy" id="93591"/>
    <lineage>
        <taxon>Eukaryota</taxon>
        <taxon>Fungi</taxon>
        <taxon>Dikarya</taxon>
        <taxon>Ascomycota</taxon>
        <taxon>Pezizomycotina</taxon>
        <taxon>Sordariomycetes</taxon>
        <taxon>Hypocreomycetidae</taxon>
        <taxon>Hypocreales</taxon>
        <taxon>Cordycipitaceae</taxon>
        <taxon>Zarea</taxon>
    </lineage>
</organism>
<proteinExistence type="predicted"/>
<gene>
    <name evidence="1" type="ORF">NQ176_g9003</name>
</gene>
<dbReference type="EMBL" id="JANJQO010001896">
    <property type="protein sequence ID" value="KAJ2968801.1"/>
    <property type="molecule type" value="Genomic_DNA"/>
</dbReference>
<accession>A0ACC1MRA8</accession>
<dbReference type="Proteomes" id="UP001143910">
    <property type="component" value="Unassembled WGS sequence"/>
</dbReference>
<keyword evidence="2" id="KW-1185">Reference proteome</keyword>
<sequence length="334" mass="37990">MDSSQAAHLAHQSSRQISTLSTGHRAILVRAVENICNTDAARMTYAQILDGVPIVPLLDGGNPGYTLPMSHPSRKEHQQLCPGAMLAYQSAAVGSRLFGTRLIELASRAIHQIAIEIALLDENFHKNDGWLSWVPPKTDDLFWTREVEGPPPTWFRISWYRHYKQYPCGANDVIGYWAENYIIGGVLLFDRRDPESPPPNDLAGNVDPDGVYIHPERDLTTYRICKLLHTQKKNYLDFLNSDHMDSIAICPLPLKVDEDNVDRVDPEEHILETGIYRDSWERPPLADDEGDARLKDVITSSDYPRFSDWAVSNQRAFDRREKIEREDAAKSGWR</sequence>
<protein>
    <submittedName>
        <fullName evidence="1">Uncharacterized protein</fullName>
    </submittedName>
</protein>
<evidence type="ECO:0000313" key="1">
    <source>
        <dbReference type="EMBL" id="KAJ2968801.1"/>
    </source>
</evidence>
<comment type="caution">
    <text evidence="1">The sequence shown here is derived from an EMBL/GenBank/DDBJ whole genome shotgun (WGS) entry which is preliminary data.</text>
</comment>
<evidence type="ECO:0000313" key="2">
    <source>
        <dbReference type="Proteomes" id="UP001143910"/>
    </source>
</evidence>
<name>A0ACC1MRA8_9HYPO</name>
<reference evidence="1" key="1">
    <citation type="submission" date="2022-08" db="EMBL/GenBank/DDBJ databases">
        <title>Genome Sequence of Lecanicillium fungicola.</title>
        <authorList>
            <person name="Buettner E."/>
        </authorList>
    </citation>
    <scope>NUCLEOTIDE SEQUENCE</scope>
    <source>
        <strain evidence="1">Babe33</strain>
    </source>
</reference>